<feature type="region of interest" description="Disordered" evidence="1">
    <location>
        <begin position="260"/>
        <end position="283"/>
    </location>
</feature>
<evidence type="ECO:0000256" key="1">
    <source>
        <dbReference type="SAM" id="MobiDB-lite"/>
    </source>
</evidence>
<dbReference type="InterPro" id="IPR000999">
    <property type="entry name" value="RNase_III_dom"/>
</dbReference>
<protein>
    <recommendedName>
        <fullName evidence="2">RNase III domain-containing protein</fullName>
    </recommendedName>
</protein>
<dbReference type="CDD" id="cd00593">
    <property type="entry name" value="RIBOc"/>
    <property type="match status" value="1"/>
</dbReference>
<dbReference type="Pfam" id="PF14622">
    <property type="entry name" value="Ribonucleas_3_3"/>
    <property type="match status" value="1"/>
</dbReference>
<evidence type="ECO:0000313" key="3">
    <source>
        <dbReference type="EMBL" id="JAT72824.1"/>
    </source>
</evidence>
<dbReference type="EMBL" id="GDKF01005798">
    <property type="protein sequence ID" value="JAT72824.1"/>
    <property type="molecule type" value="Transcribed_RNA"/>
</dbReference>
<reference evidence="3" key="1">
    <citation type="submission" date="2015-08" db="EMBL/GenBank/DDBJ databases">
        <authorList>
            <person name="Babu N.S."/>
            <person name="Beckwith C.J."/>
            <person name="Beseler K.G."/>
            <person name="Brison A."/>
            <person name="Carone J.V."/>
            <person name="Caskin T.P."/>
            <person name="Diamond M."/>
            <person name="Durham M.E."/>
            <person name="Foxe J.M."/>
            <person name="Go M."/>
            <person name="Henderson B.A."/>
            <person name="Jones I.B."/>
            <person name="McGettigan J.A."/>
            <person name="Micheletti S.J."/>
            <person name="Nasrallah M.E."/>
            <person name="Ortiz D."/>
            <person name="Piller C.R."/>
            <person name="Privatt S.R."/>
            <person name="Schneider S.L."/>
            <person name="Sharp S."/>
            <person name="Smith T.C."/>
            <person name="Stanton J.D."/>
            <person name="Ullery H.E."/>
            <person name="Wilson R.J."/>
            <person name="Serrano M.G."/>
            <person name="Buck G."/>
            <person name="Lee V."/>
            <person name="Wang Y."/>
            <person name="Carvalho R."/>
            <person name="Voegtly L."/>
            <person name="Shi R."/>
            <person name="Duckworth R."/>
            <person name="Johnson A."/>
            <person name="Loviza R."/>
            <person name="Walstead R."/>
            <person name="Shah Z."/>
            <person name="Kiflezghi M."/>
            <person name="Wade K."/>
            <person name="Ball S.L."/>
            <person name="Bradley K.W."/>
            <person name="Asai D.J."/>
            <person name="Bowman C.A."/>
            <person name="Russell D.A."/>
            <person name="Pope W.H."/>
            <person name="Jacobs-Sera D."/>
            <person name="Hendrix R.W."/>
            <person name="Hatfull G.F."/>
        </authorList>
    </citation>
    <scope>NUCLEOTIDE SEQUENCE</scope>
</reference>
<organism evidence="3">
    <name type="scientific">Auxenochlorella protothecoides</name>
    <name type="common">Green microalga</name>
    <name type="synonym">Chlorella protothecoides</name>
    <dbReference type="NCBI Taxonomy" id="3075"/>
    <lineage>
        <taxon>Eukaryota</taxon>
        <taxon>Viridiplantae</taxon>
        <taxon>Chlorophyta</taxon>
        <taxon>core chlorophytes</taxon>
        <taxon>Trebouxiophyceae</taxon>
        <taxon>Chlorellales</taxon>
        <taxon>Chlorellaceae</taxon>
        <taxon>Auxenochlorella</taxon>
    </lineage>
</organism>
<feature type="domain" description="RNase III" evidence="2">
    <location>
        <begin position="95"/>
        <end position="221"/>
    </location>
</feature>
<dbReference type="AlphaFoldDB" id="A0A1D2A0W4"/>
<dbReference type="InterPro" id="IPR036389">
    <property type="entry name" value="RNase_III_sf"/>
</dbReference>
<dbReference type="GO" id="GO:0004525">
    <property type="term" value="F:ribonuclease III activity"/>
    <property type="evidence" value="ECO:0007669"/>
    <property type="project" value="InterPro"/>
</dbReference>
<gene>
    <name evidence="3" type="ORF">g.5894</name>
</gene>
<dbReference type="Gene3D" id="1.10.1520.10">
    <property type="entry name" value="Ribonuclease III domain"/>
    <property type="match status" value="1"/>
</dbReference>
<proteinExistence type="predicted"/>
<dbReference type="SUPFAM" id="SSF69065">
    <property type="entry name" value="RNase III domain-like"/>
    <property type="match status" value="1"/>
</dbReference>
<dbReference type="GO" id="GO:0006396">
    <property type="term" value="P:RNA processing"/>
    <property type="evidence" value="ECO:0007669"/>
    <property type="project" value="InterPro"/>
</dbReference>
<evidence type="ECO:0000259" key="2">
    <source>
        <dbReference type="PROSITE" id="PS50142"/>
    </source>
</evidence>
<accession>A0A1D2A0W4</accession>
<dbReference type="PROSITE" id="PS50142">
    <property type="entry name" value="RNASE_3_2"/>
    <property type="match status" value="1"/>
</dbReference>
<sequence>MQSLSFMRMVGLLGGVIRASSIYRVLPGLLQARVPRTTLAACRAHANPDVAACYATKASTALRDRIEGKVSLVARAITFTDVALEPPREPTPKEYETLQGKLGYTFKNRYLLRLSLTQQCAAAATNNRILAWLGDAVLQLVLTEQVLGAVQGSLTATPLGVLDRLRATLVSRAAFQQSARQVDLASYVIMSRNTRDTGGPSPNMLAETFEAVIAAVYMDGGLPAVVGVLEKTFPVSPDHLDLLKNAATVALPVSSESKVLLPRPMDPAGDPANVQQGHEPGVA</sequence>
<dbReference type="SMART" id="SM00535">
    <property type="entry name" value="RIBOc"/>
    <property type="match status" value="1"/>
</dbReference>
<name>A0A1D2A0W4_AUXPR</name>